<evidence type="ECO:0000313" key="2">
    <source>
        <dbReference type="Proteomes" id="UP000887013"/>
    </source>
</evidence>
<proteinExistence type="predicted"/>
<organism evidence="1 2">
    <name type="scientific">Nephila pilipes</name>
    <name type="common">Giant wood spider</name>
    <name type="synonym">Nephila maculata</name>
    <dbReference type="NCBI Taxonomy" id="299642"/>
    <lineage>
        <taxon>Eukaryota</taxon>
        <taxon>Metazoa</taxon>
        <taxon>Ecdysozoa</taxon>
        <taxon>Arthropoda</taxon>
        <taxon>Chelicerata</taxon>
        <taxon>Arachnida</taxon>
        <taxon>Araneae</taxon>
        <taxon>Araneomorphae</taxon>
        <taxon>Entelegynae</taxon>
        <taxon>Araneoidea</taxon>
        <taxon>Nephilidae</taxon>
        <taxon>Nephila</taxon>
    </lineage>
</organism>
<sequence>MLKYLADVITVDAESLPLPADEMFPTIEHPLSTGADVSEIANSTVLEILQLGNISLLKRLKIAFHFSSVASDTCSKVSAGPPPPLLPKEEDFARDPLKTISAGIAELFLLNANQITRLQTQEKWILRRSCCSYVRENDEETETRLLAEVINERKEQQNRGRRLKEEISVKWRTHCESHAYFSAQW</sequence>
<protein>
    <submittedName>
        <fullName evidence="1">Uncharacterized protein</fullName>
    </submittedName>
</protein>
<reference evidence="1" key="1">
    <citation type="submission" date="2020-08" db="EMBL/GenBank/DDBJ databases">
        <title>Multicomponent nature underlies the extraordinary mechanical properties of spider dragline silk.</title>
        <authorList>
            <person name="Kono N."/>
            <person name="Nakamura H."/>
            <person name="Mori M."/>
            <person name="Yoshida Y."/>
            <person name="Ohtoshi R."/>
            <person name="Malay A.D."/>
            <person name="Moran D.A.P."/>
            <person name="Tomita M."/>
            <person name="Numata K."/>
            <person name="Arakawa K."/>
        </authorList>
    </citation>
    <scope>NUCLEOTIDE SEQUENCE</scope>
</reference>
<keyword evidence="2" id="KW-1185">Reference proteome</keyword>
<evidence type="ECO:0000313" key="1">
    <source>
        <dbReference type="EMBL" id="GFU28213.1"/>
    </source>
</evidence>
<dbReference type="AlphaFoldDB" id="A0A8X6UM42"/>
<name>A0A8X6UM42_NEPPI</name>
<dbReference type="EMBL" id="BMAW01082248">
    <property type="protein sequence ID" value="GFU28213.1"/>
    <property type="molecule type" value="Genomic_DNA"/>
</dbReference>
<gene>
    <name evidence="1" type="ORF">NPIL_152891</name>
</gene>
<accession>A0A8X6UM42</accession>
<dbReference type="Proteomes" id="UP000887013">
    <property type="component" value="Unassembled WGS sequence"/>
</dbReference>
<comment type="caution">
    <text evidence="1">The sequence shown here is derived from an EMBL/GenBank/DDBJ whole genome shotgun (WGS) entry which is preliminary data.</text>
</comment>